<sequence>IVGANLFATWSILLTRVANKFAPAMGYIVKDVKTVIL</sequence>
<name>A0A382LNE5_9ZZZZ</name>
<accession>A0A382LNE5</accession>
<gene>
    <name evidence="1" type="ORF">METZ01_LOCUS289255</name>
</gene>
<organism evidence="1">
    <name type="scientific">marine metagenome</name>
    <dbReference type="NCBI Taxonomy" id="408172"/>
    <lineage>
        <taxon>unclassified sequences</taxon>
        <taxon>metagenomes</taxon>
        <taxon>ecological metagenomes</taxon>
    </lineage>
</organism>
<proteinExistence type="predicted"/>
<dbReference type="EMBL" id="UINC01087218">
    <property type="protein sequence ID" value="SVC36401.1"/>
    <property type="molecule type" value="Genomic_DNA"/>
</dbReference>
<protein>
    <submittedName>
        <fullName evidence="1">Uncharacterized protein</fullName>
    </submittedName>
</protein>
<evidence type="ECO:0000313" key="1">
    <source>
        <dbReference type="EMBL" id="SVC36401.1"/>
    </source>
</evidence>
<feature type="non-terminal residue" evidence="1">
    <location>
        <position position="1"/>
    </location>
</feature>
<dbReference type="AlphaFoldDB" id="A0A382LNE5"/>
<reference evidence="1" key="1">
    <citation type="submission" date="2018-05" db="EMBL/GenBank/DDBJ databases">
        <authorList>
            <person name="Lanie J.A."/>
            <person name="Ng W.-L."/>
            <person name="Kazmierczak K.M."/>
            <person name="Andrzejewski T.M."/>
            <person name="Davidsen T.M."/>
            <person name="Wayne K.J."/>
            <person name="Tettelin H."/>
            <person name="Glass J.I."/>
            <person name="Rusch D."/>
            <person name="Podicherti R."/>
            <person name="Tsui H.-C.T."/>
            <person name="Winkler M.E."/>
        </authorList>
    </citation>
    <scope>NUCLEOTIDE SEQUENCE</scope>
</reference>